<sequence>MELEEIDKLFKNRLGNLPVPPSADAWMRLQAKMEPPKKERTMWIYYAAASVVILLVSGLLLFRNYNSDPTLSVAQTEVKKPAEKNNSEIPATQATSPTEMPSTSETAVIAQVEKAAEVDVEKQIVNIRKEATEKKEVVKIAQAKPKASGKKTEKELPVTMPEKPETENAPALAVQNKVIAPAENQSVAANNANNQVVQVLIKQDNTDDATLAYNADTDLRESISKKGALLKNIYKQARNLKNGEPVELAALGLDPEKINSEKENIKQKLNKVISL</sequence>
<proteinExistence type="predicted"/>
<protein>
    <submittedName>
        <fullName evidence="3">Uncharacterized protein</fullName>
    </submittedName>
</protein>
<evidence type="ECO:0000256" key="1">
    <source>
        <dbReference type="SAM" id="MobiDB-lite"/>
    </source>
</evidence>
<dbReference type="Proteomes" id="UP000323426">
    <property type="component" value="Unassembled WGS sequence"/>
</dbReference>
<name>A0A5M6DK45_9BACT</name>
<feature type="region of interest" description="Disordered" evidence="1">
    <location>
        <begin position="146"/>
        <end position="168"/>
    </location>
</feature>
<feature type="compositionally biased region" description="Low complexity" evidence="1">
    <location>
        <begin position="95"/>
        <end position="104"/>
    </location>
</feature>
<evidence type="ECO:0000313" key="4">
    <source>
        <dbReference type="Proteomes" id="UP000323426"/>
    </source>
</evidence>
<feature type="region of interest" description="Disordered" evidence="1">
    <location>
        <begin position="76"/>
        <end position="104"/>
    </location>
</feature>
<gene>
    <name evidence="3" type="ORF">F0145_08055</name>
</gene>
<keyword evidence="4" id="KW-1185">Reference proteome</keyword>
<dbReference type="AlphaFoldDB" id="A0A5M6DK45"/>
<dbReference type="EMBL" id="VWSF01000004">
    <property type="protein sequence ID" value="KAA5547881.1"/>
    <property type="molecule type" value="Genomic_DNA"/>
</dbReference>
<feature type="transmembrane region" description="Helical" evidence="2">
    <location>
        <begin position="43"/>
        <end position="62"/>
    </location>
</feature>
<evidence type="ECO:0000256" key="2">
    <source>
        <dbReference type="SAM" id="Phobius"/>
    </source>
</evidence>
<accession>A0A5M6DK45</accession>
<dbReference type="RefSeq" id="WP_150087799.1">
    <property type="nucleotide sequence ID" value="NZ_VWSF01000004.1"/>
</dbReference>
<keyword evidence="2" id="KW-0472">Membrane</keyword>
<evidence type="ECO:0000313" key="3">
    <source>
        <dbReference type="EMBL" id="KAA5547881.1"/>
    </source>
</evidence>
<feature type="compositionally biased region" description="Basic and acidic residues" evidence="1">
    <location>
        <begin position="150"/>
        <end position="166"/>
    </location>
</feature>
<reference evidence="3 4" key="1">
    <citation type="submission" date="2019-09" db="EMBL/GenBank/DDBJ databases">
        <title>Genome sequence and assembly of Adhaeribacter sp.</title>
        <authorList>
            <person name="Chhetri G."/>
        </authorList>
    </citation>
    <scope>NUCLEOTIDE SEQUENCE [LARGE SCALE GENOMIC DNA]</scope>
    <source>
        <strain evidence="3 4">DK36</strain>
    </source>
</reference>
<feature type="compositionally biased region" description="Basic and acidic residues" evidence="1">
    <location>
        <begin position="77"/>
        <end position="86"/>
    </location>
</feature>
<organism evidence="3 4">
    <name type="scientific">Adhaeribacter rhizoryzae</name>
    <dbReference type="NCBI Taxonomy" id="2607907"/>
    <lineage>
        <taxon>Bacteria</taxon>
        <taxon>Pseudomonadati</taxon>
        <taxon>Bacteroidota</taxon>
        <taxon>Cytophagia</taxon>
        <taxon>Cytophagales</taxon>
        <taxon>Hymenobacteraceae</taxon>
        <taxon>Adhaeribacter</taxon>
    </lineage>
</organism>
<keyword evidence="2" id="KW-0812">Transmembrane</keyword>
<keyword evidence="2" id="KW-1133">Transmembrane helix</keyword>
<comment type="caution">
    <text evidence="3">The sequence shown here is derived from an EMBL/GenBank/DDBJ whole genome shotgun (WGS) entry which is preliminary data.</text>
</comment>